<dbReference type="AlphaFoldDB" id="A0A8S0VUB1"/>
<protein>
    <submittedName>
        <fullName evidence="2">Uncharacterized protein</fullName>
    </submittedName>
</protein>
<comment type="caution">
    <text evidence="2">The sequence shown here is derived from an EMBL/GenBank/DDBJ whole genome shotgun (WGS) entry which is preliminary data.</text>
</comment>
<gene>
    <name evidence="2" type="ORF">AAE3_LOCUS12163</name>
</gene>
<sequence>MNLEAITVRCMEWYKMLRLSLEFDKSRLKPTWLPQLNIFTGARGYMGPVFSPTRTPLRALHSADSVVGSYIDEDFTASQTDVGGGLTVSTRTNFPLPEPSSIA</sequence>
<name>A0A8S0VUB1_CYCAE</name>
<evidence type="ECO:0000256" key="1">
    <source>
        <dbReference type="SAM" id="MobiDB-lite"/>
    </source>
</evidence>
<feature type="compositionally biased region" description="Polar residues" evidence="1">
    <location>
        <begin position="82"/>
        <end position="93"/>
    </location>
</feature>
<proteinExistence type="predicted"/>
<keyword evidence="3" id="KW-1185">Reference proteome</keyword>
<accession>A0A8S0VUB1</accession>
<dbReference type="Proteomes" id="UP000467700">
    <property type="component" value="Unassembled WGS sequence"/>
</dbReference>
<reference evidence="2 3" key="1">
    <citation type="submission" date="2020-01" db="EMBL/GenBank/DDBJ databases">
        <authorList>
            <person name="Gupta K D."/>
        </authorList>
    </citation>
    <scope>NUCLEOTIDE SEQUENCE [LARGE SCALE GENOMIC DNA]</scope>
</reference>
<feature type="region of interest" description="Disordered" evidence="1">
    <location>
        <begin position="82"/>
        <end position="103"/>
    </location>
</feature>
<dbReference type="EMBL" id="CACVBS010000082">
    <property type="protein sequence ID" value="CAA7269919.1"/>
    <property type="molecule type" value="Genomic_DNA"/>
</dbReference>
<organism evidence="2 3">
    <name type="scientific">Cyclocybe aegerita</name>
    <name type="common">Black poplar mushroom</name>
    <name type="synonym">Agrocybe aegerita</name>
    <dbReference type="NCBI Taxonomy" id="1973307"/>
    <lineage>
        <taxon>Eukaryota</taxon>
        <taxon>Fungi</taxon>
        <taxon>Dikarya</taxon>
        <taxon>Basidiomycota</taxon>
        <taxon>Agaricomycotina</taxon>
        <taxon>Agaricomycetes</taxon>
        <taxon>Agaricomycetidae</taxon>
        <taxon>Agaricales</taxon>
        <taxon>Agaricineae</taxon>
        <taxon>Bolbitiaceae</taxon>
        <taxon>Cyclocybe</taxon>
    </lineage>
</organism>
<evidence type="ECO:0000313" key="3">
    <source>
        <dbReference type="Proteomes" id="UP000467700"/>
    </source>
</evidence>
<evidence type="ECO:0000313" key="2">
    <source>
        <dbReference type="EMBL" id="CAA7269919.1"/>
    </source>
</evidence>